<dbReference type="PANTHER" id="PTHR10026">
    <property type="entry name" value="CYCLIN"/>
    <property type="match status" value="1"/>
</dbReference>
<dbReference type="HOGENOM" id="CLU_545212_0_0_1"/>
<keyword evidence="1" id="KW-0195">Cyclin</keyword>
<feature type="compositionally biased region" description="Polar residues" evidence="2">
    <location>
        <begin position="170"/>
        <end position="194"/>
    </location>
</feature>
<feature type="domain" description="Cyclin-like" evidence="3">
    <location>
        <begin position="241"/>
        <end position="353"/>
    </location>
</feature>
<evidence type="ECO:0000313" key="5">
    <source>
        <dbReference type="Proteomes" id="UP000001996"/>
    </source>
</evidence>
<dbReference type="InterPro" id="IPR013763">
    <property type="entry name" value="Cyclin-like_dom"/>
</dbReference>
<organism evidence="4 5">
    <name type="scientific">Lodderomyces elongisporus (strain ATCC 11503 / CBS 2605 / JCM 1781 / NBRC 1676 / NRRL YB-4239)</name>
    <name type="common">Yeast</name>
    <name type="synonym">Saccharomyces elongisporus</name>
    <dbReference type="NCBI Taxonomy" id="379508"/>
    <lineage>
        <taxon>Eukaryota</taxon>
        <taxon>Fungi</taxon>
        <taxon>Dikarya</taxon>
        <taxon>Ascomycota</taxon>
        <taxon>Saccharomycotina</taxon>
        <taxon>Pichiomycetes</taxon>
        <taxon>Debaryomycetaceae</taxon>
        <taxon>Candida/Lodderomyces clade</taxon>
        <taxon>Lodderomyces</taxon>
    </lineage>
</organism>
<proteinExistence type="inferred from homology"/>
<evidence type="ECO:0000256" key="1">
    <source>
        <dbReference type="RuleBase" id="RU000383"/>
    </source>
</evidence>
<dbReference type="KEGG" id="lel:PVL30_004953"/>
<dbReference type="EMBL" id="CH981528">
    <property type="protein sequence ID" value="EDK45959.1"/>
    <property type="molecule type" value="Genomic_DNA"/>
</dbReference>
<dbReference type="InParanoid" id="A5E3F1"/>
<evidence type="ECO:0000259" key="3">
    <source>
        <dbReference type="SMART" id="SM00385"/>
    </source>
</evidence>
<feature type="region of interest" description="Disordered" evidence="2">
    <location>
        <begin position="23"/>
        <end position="77"/>
    </location>
</feature>
<comment type="similarity">
    <text evidence="1">Belongs to the cyclin family.</text>
</comment>
<evidence type="ECO:0000313" key="4">
    <source>
        <dbReference type="EMBL" id="EDK45959.1"/>
    </source>
</evidence>
<dbReference type="AlphaFoldDB" id="A5E3F1"/>
<protein>
    <recommendedName>
        <fullName evidence="3">Cyclin-like domain-containing protein</fullName>
    </recommendedName>
</protein>
<dbReference type="Gene3D" id="1.10.472.10">
    <property type="entry name" value="Cyclin-like"/>
    <property type="match status" value="1"/>
</dbReference>
<feature type="region of interest" description="Disordered" evidence="2">
    <location>
        <begin position="93"/>
        <end position="209"/>
    </location>
</feature>
<dbReference type="InterPro" id="IPR006671">
    <property type="entry name" value="Cyclin_N"/>
</dbReference>
<name>A5E3F1_LODEL</name>
<dbReference type="OrthoDB" id="25002at2759"/>
<keyword evidence="5" id="KW-1185">Reference proteome</keyword>
<evidence type="ECO:0000256" key="2">
    <source>
        <dbReference type="SAM" id="MobiDB-lite"/>
    </source>
</evidence>
<feature type="compositionally biased region" description="Polar residues" evidence="2">
    <location>
        <begin position="130"/>
        <end position="144"/>
    </location>
</feature>
<dbReference type="SMART" id="SM00385">
    <property type="entry name" value="CYCLIN"/>
    <property type="match status" value="1"/>
</dbReference>
<dbReference type="InterPro" id="IPR043198">
    <property type="entry name" value="Cyclin/Ssn8"/>
</dbReference>
<dbReference type="STRING" id="379508.A5E3F1"/>
<feature type="compositionally biased region" description="Basic residues" evidence="2">
    <location>
        <begin position="35"/>
        <end position="59"/>
    </location>
</feature>
<dbReference type="GO" id="GO:0016538">
    <property type="term" value="F:cyclin-dependent protein serine/threonine kinase regulator activity"/>
    <property type="evidence" value="ECO:0007669"/>
    <property type="project" value="InterPro"/>
</dbReference>
<dbReference type="GO" id="GO:0006357">
    <property type="term" value="P:regulation of transcription by RNA polymerase II"/>
    <property type="evidence" value="ECO:0007669"/>
    <property type="project" value="InterPro"/>
</dbReference>
<accession>A5E3F1</accession>
<dbReference type="InterPro" id="IPR036915">
    <property type="entry name" value="Cyclin-like_sf"/>
</dbReference>
<feature type="compositionally biased region" description="Polar residues" evidence="2">
    <location>
        <begin position="66"/>
        <end position="77"/>
    </location>
</feature>
<feature type="compositionally biased region" description="Low complexity" evidence="2">
    <location>
        <begin position="100"/>
        <end position="129"/>
    </location>
</feature>
<dbReference type="eggNOG" id="KOG0834">
    <property type="taxonomic scope" value="Eukaryota"/>
</dbReference>
<dbReference type="SUPFAM" id="SSF47954">
    <property type="entry name" value="Cyclin-like"/>
    <property type="match status" value="1"/>
</dbReference>
<dbReference type="VEuPathDB" id="FungiDB:LELG_04138"/>
<dbReference type="Proteomes" id="UP000001996">
    <property type="component" value="Unassembled WGS sequence"/>
</dbReference>
<dbReference type="GeneID" id="5232129"/>
<gene>
    <name evidence="4" type="ORF">LELG_04138</name>
</gene>
<reference evidence="4 5" key="1">
    <citation type="journal article" date="2009" name="Nature">
        <title>Evolution of pathogenicity and sexual reproduction in eight Candida genomes.</title>
        <authorList>
            <person name="Butler G."/>
            <person name="Rasmussen M.D."/>
            <person name="Lin M.F."/>
            <person name="Santos M.A."/>
            <person name="Sakthikumar S."/>
            <person name="Munro C.A."/>
            <person name="Rheinbay E."/>
            <person name="Grabherr M."/>
            <person name="Forche A."/>
            <person name="Reedy J.L."/>
            <person name="Agrafioti I."/>
            <person name="Arnaud M.B."/>
            <person name="Bates S."/>
            <person name="Brown A.J."/>
            <person name="Brunke S."/>
            <person name="Costanzo M.C."/>
            <person name="Fitzpatrick D.A."/>
            <person name="de Groot P.W."/>
            <person name="Harris D."/>
            <person name="Hoyer L.L."/>
            <person name="Hube B."/>
            <person name="Klis F.M."/>
            <person name="Kodira C."/>
            <person name="Lennard N."/>
            <person name="Logue M.E."/>
            <person name="Martin R."/>
            <person name="Neiman A.M."/>
            <person name="Nikolaou E."/>
            <person name="Quail M.A."/>
            <person name="Quinn J."/>
            <person name="Santos M.C."/>
            <person name="Schmitzberger F.F."/>
            <person name="Sherlock G."/>
            <person name="Shah P."/>
            <person name="Silverstein K.A."/>
            <person name="Skrzypek M.S."/>
            <person name="Soll D."/>
            <person name="Staggs R."/>
            <person name="Stansfield I."/>
            <person name="Stumpf M.P."/>
            <person name="Sudbery P.E."/>
            <person name="Srikantha T."/>
            <person name="Zeng Q."/>
            <person name="Berman J."/>
            <person name="Berriman M."/>
            <person name="Heitman J."/>
            <person name="Gow N.A."/>
            <person name="Lorenz M.C."/>
            <person name="Birren B.W."/>
            <person name="Kellis M."/>
            <person name="Cuomo C.A."/>
        </authorList>
    </citation>
    <scope>NUCLEOTIDE SEQUENCE [LARGE SCALE GENOMIC DNA]</scope>
    <source>
        <strain evidence="5">ATCC 11503 / BCRC 21390 / CBS 2605 / JCM 1781 / NBRC 1676 / NRRL YB-4239</strain>
    </source>
</reference>
<dbReference type="Pfam" id="PF00134">
    <property type="entry name" value="Cyclin_N"/>
    <property type="match status" value="1"/>
</dbReference>
<sequence length="500" mass="56460">MVIIKWCGKKKFRIKIKTHTQNIPKSGKCKNNYNCKRKKRVKSKKQKAKRKRRKHKAKSQKKENSPHQMQADVSTSDLTESISNKAEMDLVLSSNDRVGSKSAADTTTTTTTATTSTTTSSSKKTSSSSPNQNGQDAENFSSSSKSKEPETLTPLEPVSIESDNHKTTEKPASSSKQAVQNTSHLKQNASQPKQKTSRRRAKDNNNPWIFSESTVISKSPSIAQFKMTLPQELRLKESIHDFVIKLGRKLDVNAPTILATSIYLHRYYMRQPITTSKYIVASAALTIAGKLNDCVRPPDKISLYACNLKNPKAAKYPPPGSGSSYQPPPIDESSEIFWNWRDQLLYREELILRKLAFDLNFPSPYLFQFKILNKVHAGMGQLLYDNIKDILRMAIKLVELLSSLPTILCYDMMELFATSFVIIILEGKTSNPALKDLKIPVEFFDEILEVDLEQVLKCFRFLKYLLQASQDDPKCVSNRNAAKRILRIKSALFEEVARGG</sequence>